<organism evidence="2 3">
    <name type="scientific">Paenibacillus contaminans</name>
    <dbReference type="NCBI Taxonomy" id="450362"/>
    <lineage>
        <taxon>Bacteria</taxon>
        <taxon>Bacillati</taxon>
        <taxon>Bacillota</taxon>
        <taxon>Bacilli</taxon>
        <taxon>Bacillales</taxon>
        <taxon>Paenibacillaceae</taxon>
        <taxon>Paenibacillus</taxon>
    </lineage>
</organism>
<evidence type="ECO:0000259" key="1">
    <source>
        <dbReference type="Pfam" id="PF01170"/>
    </source>
</evidence>
<gene>
    <name evidence="2" type="ORF">DQG23_31980</name>
</gene>
<dbReference type="AlphaFoldDB" id="A0A329M339"/>
<dbReference type="PANTHER" id="PTHR14911">
    <property type="entry name" value="THUMP DOMAIN-CONTAINING"/>
    <property type="match status" value="1"/>
</dbReference>
<dbReference type="PANTHER" id="PTHR14911:SF13">
    <property type="entry name" value="TRNA (GUANINE(6)-N2)-METHYLTRANSFERASE THUMP3"/>
    <property type="match status" value="1"/>
</dbReference>
<comment type="caution">
    <text evidence="2">The sequence shown here is derived from an EMBL/GenBank/DDBJ whole genome shotgun (WGS) entry which is preliminary data.</text>
</comment>
<dbReference type="InterPro" id="IPR000241">
    <property type="entry name" value="RlmKL-like_Mtase"/>
</dbReference>
<dbReference type="InterPro" id="IPR029063">
    <property type="entry name" value="SAM-dependent_MTases_sf"/>
</dbReference>
<dbReference type="GO" id="GO:0030488">
    <property type="term" value="P:tRNA methylation"/>
    <property type="evidence" value="ECO:0007669"/>
    <property type="project" value="TreeGrafter"/>
</dbReference>
<accession>A0A329M339</accession>
<dbReference type="Pfam" id="PF01170">
    <property type="entry name" value="UPF0020"/>
    <property type="match status" value="1"/>
</dbReference>
<dbReference type="EMBL" id="QMFB01000027">
    <property type="protein sequence ID" value="RAV14188.1"/>
    <property type="molecule type" value="Genomic_DNA"/>
</dbReference>
<dbReference type="CDD" id="cd11715">
    <property type="entry name" value="THUMP_AdoMetMT"/>
    <property type="match status" value="1"/>
</dbReference>
<sequence length="343" mass="39373">MNYFATVLPGLEDLSIEEIKDRCFEIVVTQKNRGKVFFTTTLDIEHLKRLRLVNNLYLVISELEVGSHRLHLHPLRDQVSRINLKPFLKKGTFYYVNASRKGSQTYSRFEAANAAMEGIKKRYPSKRISMNRQPDVEFRLDIEDSRGLFSLKLTHASYRFRRKDRRFSAASLLPTVAHAMVWLSTPVEEDVFIDPCCGSGTILWERLSYPFTYIGGGDIEHQALNVAKENLKDTLAEVTHWDARQLAFADASIDKVVTNLPFGRQISYGKETNEINRAILIEITRVMKIQGKAIILTENWDEILQVAASLHLRLINAFPLSLKGLHPTIYVFERVKHNNKPKG</sequence>
<proteinExistence type="predicted"/>
<name>A0A329M339_9BACL</name>
<evidence type="ECO:0000313" key="3">
    <source>
        <dbReference type="Proteomes" id="UP000250369"/>
    </source>
</evidence>
<keyword evidence="3" id="KW-1185">Reference proteome</keyword>
<dbReference type="GO" id="GO:0016423">
    <property type="term" value="F:tRNA (guanine) methyltransferase activity"/>
    <property type="evidence" value="ECO:0007669"/>
    <property type="project" value="TreeGrafter"/>
</dbReference>
<dbReference type="OrthoDB" id="9791556at2"/>
<dbReference type="Gene3D" id="3.30.2130.30">
    <property type="match status" value="1"/>
</dbReference>
<dbReference type="Proteomes" id="UP000250369">
    <property type="component" value="Unassembled WGS sequence"/>
</dbReference>
<protein>
    <recommendedName>
        <fullName evidence="1">Ribosomal RNA large subunit methyltransferase K/L-like methyltransferase domain-containing protein</fullName>
    </recommendedName>
</protein>
<dbReference type="RefSeq" id="WP_113035097.1">
    <property type="nucleotide sequence ID" value="NZ_QMFB01000027.1"/>
</dbReference>
<dbReference type="Gene3D" id="3.40.50.150">
    <property type="entry name" value="Vaccinia Virus protein VP39"/>
    <property type="match status" value="1"/>
</dbReference>
<dbReference type="SUPFAM" id="SSF53335">
    <property type="entry name" value="S-adenosyl-L-methionine-dependent methyltransferases"/>
    <property type="match status" value="1"/>
</dbReference>
<evidence type="ECO:0000313" key="2">
    <source>
        <dbReference type="EMBL" id="RAV14188.1"/>
    </source>
</evidence>
<reference evidence="2 3" key="1">
    <citation type="journal article" date="2009" name="Int. J. Syst. Evol. Microbiol.">
        <title>Paenibacillus contaminans sp. nov., isolated from a contaminated laboratory plate.</title>
        <authorList>
            <person name="Chou J.H."/>
            <person name="Lee J.H."/>
            <person name="Lin M.C."/>
            <person name="Chang P.S."/>
            <person name="Arun A.B."/>
            <person name="Young C.C."/>
            <person name="Chen W.M."/>
        </authorList>
    </citation>
    <scope>NUCLEOTIDE SEQUENCE [LARGE SCALE GENOMIC DNA]</scope>
    <source>
        <strain evidence="2 3">CKOBP-6</strain>
    </source>
</reference>
<feature type="domain" description="Ribosomal RNA large subunit methyltransferase K/L-like methyltransferase" evidence="1">
    <location>
        <begin position="165"/>
        <end position="326"/>
    </location>
</feature>